<dbReference type="NCBIfam" id="TIGR01203">
    <property type="entry name" value="HGPRTase"/>
    <property type="match status" value="1"/>
</dbReference>
<dbReference type="InterPro" id="IPR000836">
    <property type="entry name" value="PRTase_dom"/>
</dbReference>
<keyword evidence="6 15" id="KW-0963">Cytoplasm</keyword>
<dbReference type="CDD" id="cd06223">
    <property type="entry name" value="PRTases_typeI"/>
    <property type="match status" value="1"/>
</dbReference>
<dbReference type="UniPathway" id="UPA00591">
    <property type="reaction ID" value="UER00648"/>
</dbReference>
<comment type="subcellular location">
    <subcellularLocation>
        <location evidence="2 15">Cytoplasm</location>
    </subcellularLocation>
</comment>
<evidence type="ECO:0000313" key="18">
    <source>
        <dbReference type="Proteomes" id="UP000183994"/>
    </source>
</evidence>
<dbReference type="GO" id="GO:0005829">
    <property type="term" value="C:cytosol"/>
    <property type="evidence" value="ECO:0007669"/>
    <property type="project" value="TreeGrafter"/>
</dbReference>
<comment type="catalytic activity">
    <reaction evidence="14">
        <text>IMP + diphosphate = hypoxanthine + 5-phospho-alpha-D-ribose 1-diphosphate</text>
        <dbReference type="Rhea" id="RHEA:17973"/>
        <dbReference type="ChEBI" id="CHEBI:17368"/>
        <dbReference type="ChEBI" id="CHEBI:33019"/>
        <dbReference type="ChEBI" id="CHEBI:58017"/>
        <dbReference type="ChEBI" id="CHEBI:58053"/>
        <dbReference type="EC" id="2.4.2.8"/>
    </reaction>
    <physiologicalReaction direction="right-to-left" evidence="14">
        <dbReference type="Rhea" id="RHEA:17975"/>
    </physiologicalReaction>
</comment>
<dbReference type="GO" id="GO:0046100">
    <property type="term" value="P:hypoxanthine metabolic process"/>
    <property type="evidence" value="ECO:0007669"/>
    <property type="project" value="TreeGrafter"/>
</dbReference>
<dbReference type="EMBL" id="FQZU01000002">
    <property type="protein sequence ID" value="SHI74573.1"/>
    <property type="molecule type" value="Genomic_DNA"/>
</dbReference>
<dbReference type="RefSeq" id="WP_073472859.1">
    <property type="nucleotide sequence ID" value="NZ_FQZU01000002.1"/>
</dbReference>
<evidence type="ECO:0000256" key="13">
    <source>
        <dbReference type="ARBA" id="ARBA00048811"/>
    </source>
</evidence>
<protein>
    <recommendedName>
        <fullName evidence="5 15">Hypoxanthine phosphoribosyltransferase</fullName>
        <ecNumber evidence="5 15">2.4.2.8</ecNumber>
    </recommendedName>
</protein>
<dbReference type="Proteomes" id="UP000183994">
    <property type="component" value="Unassembled WGS sequence"/>
</dbReference>
<dbReference type="Pfam" id="PF00156">
    <property type="entry name" value="Pribosyltran"/>
    <property type="match status" value="1"/>
</dbReference>
<keyword evidence="9 15" id="KW-0479">Metal-binding</keyword>
<dbReference type="InterPro" id="IPR005904">
    <property type="entry name" value="Hxn_phspho_trans"/>
</dbReference>
<proteinExistence type="inferred from homology"/>
<keyword evidence="10 15" id="KW-0660">Purine salvage</keyword>
<comment type="pathway">
    <text evidence="3 15">Purine metabolism; IMP biosynthesis via salvage pathway; IMP from hypoxanthine: step 1/1.</text>
</comment>
<dbReference type="EC" id="2.4.2.8" evidence="5 15"/>
<organism evidence="17 18">
    <name type="scientific">Desulfatibacillum alkenivorans DSM 16219</name>
    <dbReference type="NCBI Taxonomy" id="1121393"/>
    <lineage>
        <taxon>Bacteria</taxon>
        <taxon>Pseudomonadati</taxon>
        <taxon>Thermodesulfobacteriota</taxon>
        <taxon>Desulfobacteria</taxon>
        <taxon>Desulfobacterales</taxon>
        <taxon>Desulfatibacillaceae</taxon>
        <taxon>Desulfatibacillum</taxon>
    </lineage>
</organism>
<keyword evidence="11 15" id="KW-0547">Nucleotide-binding</keyword>
<dbReference type="STRING" id="1121393.SAMN02745216_00411"/>
<evidence type="ECO:0000256" key="15">
    <source>
        <dbReference type="RuleBase" id="RU364099"/>
    </source>
</evidence>
<evidence type="ECO:0000256" key="6">
    <source>
        <dbReference type="ARBA" id="ARBA00022490"/>
    </source>
</evidence>
<dbReference type="PANTHER" id="PTHR43340:SF1">
    <property type="entry name" value="HYPOXANTHINE PHOSPHORIBOSYLTRANSFERASE"/>
    <property type="match status" value="1"/>
</dbReference>
<feature type="domain" description="Phosphoribosyltransferase" evidence="16">
    <location>
        <begin position="9"/>
        <end position="157"/>
    </location>
</feature>
<sequence length="172" mass="19097">MAQLTPLLSAEEIEAKVAAVAREISRDYKDSDLVLVGVLNGAFIFMADLARSIENSVAVDFIRISSYGSGDTSSGEHKLTKPLELDIEGKDVIIVEDIVDSGLTMKFLTDYFQTLSPRSVEICAMIDKSERRETPIDIKYACFRVPEGFLVGYGLDFDEKYRSLPGIYTLQP</sequence>
<dbReference type="GO" id="GO:0032264">
    <property type="term" value="P:IMP salvage"/>
    <property type="evidence" value="ECO:0007669"/>
    <property type="project" value="UniProtKB-UniPathway"/>
</dbReference>
<dbReference type="GO" id="GO:0000166">
    <property type="term" value="F:nucleotide binding"/>
    <property type="evidence" value="ECO:0007669"/>
    <property type="project" value="UniProtKB-KW"/>
</dbReference>
<evidence type="ECO:0000256" key="14">
    <source>
        <dbReference type="ARBA" id="ARBA00049402"/>
    </source>
</evidence>
<name>A0A1M6DN47_9BACT</name>
<dbReference type="SUPFAM" id="SSF53271">
    <property type="entry name" value="PRTase-like"/>
    <property type="match status" value="1"/>
</dbReference>
<comment type="catalytic activity">
    <reaction evidence="13">
        <text>GMP + diphosphate = guanine + 5-phospho-alpha-D-ribose 1-diphosphate</text>
        <dbReference type="Rhea" id="RHEA:25424"/>
        <dbReference type="ChEBI" id="CHEBI:16235"/>
        <dbReference type="ChEBI" id="CHEBI:33019"/>
        <dbReference type="ChEBI" id="CHEBI:58017"/>
        <dbReference type="ChEBI" id="CHEBI:58115"/>
        <dbReference type="EC" id="2.4.2.8"/>
    </reaction>
    <physiologicalReaction direction="right-to-left" evidence="13">
        <dbReference type="Rhea" id="RHEA:25426"/>
    </physiologicalReaction>
</comment>
<evidence type="ECO:0000256" key="9">
    <source>
        <dbReference type="ARBA" id="ARBA00022723"/>
    </source>
</evidence>
<evidence type="ECO:0000256" key="4">
    <source>
        <dbReference type="ARBA" id="ARBA00008391"/>
    </source>
</evidence>
<evidence type="ECO:0000256" key="7">
    <source>
        <dbReference type="ARBA" id="ARBA00022676"/>
    </source>
</evidence>
<dbReference type="AlphaFoldDB" id="A0A1M6DN47"/>
<dbReference type="OrthoDB" id="9802824at2"/>
<accession>A0A1M6DN47</accession>
<dbReference type="Gene3D" id="3.40.50.2020">
    <property type="match status" value="1"/>
</dbReference>
<evidence type="ECO:0000256" key="3">
    <source>
        <dbReference type="ARBA" id="ARBA00004669"/>
    </source>
</evidence>
<evidence type="ECO:0000256" key="8">
    <source>
        <dbReference type="ARBA" id="ARBA00022679"/>
    </source>
</evidence>
<evidence type="ECO:0000256" key="10">
    <source>
        <dbReference type="ARBA" id="ARBA00022726"/>
    </source>
</evidence>
<dbReference type="GO" id="GO:0000287">
    <property type="term" value="F:magnesium ion binding"/>
    <property type="evidence" value="ECO:0007669"/>
    <property type="project" value="TreeGrafter"/>
</dbReference>
<evidence type="ECO:0000256" key="5">
    <source>
        <dbReference type="ARBA" id="ARBA00011895"/>
    </source>
</evidence>
<dbReference type="GO" id="GO:0032263">
    <property type="term" value="P:GMP salvage"/>
    <property type="evidence" value="ECO:0007669"/>
    <property type="project" value="TreeGrafter"/>
</dbReference>
<reference evidence="18" key="1">
    <citation type="submission" date="2016-11" db="EMBL/GenBank/DDBJ databases">
        <authorList>
            <person name="Varghese N."/>
            <person name="Submissions S."/>
        </authorList>
    </citation>
    <scope>NUCLEOTIDE SEQUENCE [LARGE SCALE GENOMIC DNA]</scope>
    <source>
        <strain evidence="18">DSM 16219</strain>
    </source>
</reference>
<keyword evidence="7 15" id="KW-0328">Glycosyltransferase</keyword>
<dbReference type="GO" id="GO:0052657">
    <property type="term" value="F:guanine phosphoribosyltransferase activity"/>
    <property type="evidence" value="ECO:0007669"/>
    <property type="project" value="RHEA"/>
</dbReference>
<evidence type="ECO:0000256" key="12">
    <source>
        <dbReference type="ARBA" id="ARBA00022842"/>
    </source>
</evidence>
<evidence type="ECO:0000259" key="16">
    <source>
        <dbReference type="Pfam" id="PF00156"/>
    </source>
</evidence>
<dbReference type="GO" id="GO:0006166">
    <property type="term" value="P:purine ribonucleoside salvage"/>
    <property type="evidence" value="ECO:0007669"/>
    <property type="project" value="UniProtKB-KW"/>
</dbReference>
<keyword evidence="18" id="KW-1185">Reference proteome</keyword>
<gene>
    <name evidence="17" type="ORF">SAMN02745216_00411</name>
</gene>
<comment type="cofactor">
    <cofactor evidence="1 15">
        <name>Mg(2+)</name>
        <dbReference type="ChEBI" id="CHEBI:18420"/>
    </cofactor>
</comment>
<keyword evidence="12 15" id="KW-0460">Magnesium</keyword>
<evidence type="ECO:0000256" key="1">
    <source>
        <dbReference type="ARBA" id="ARBA00001946"/>
    </source>
</evidence>
<dbReference type="FunFam" id="3.40.50.2020:FF:000006">
    <property type="entry name" value="Hypoxanthine phosphoribosyltransferase"/>
    <property type="match status" value="1"/>
</dbReference>
<dbReference type="InterPro" id="IPR029057">
    <property type="entry name" value="PRTase-like"/>
</dbReference>
<comment type="similarity">
    <text evidence="4 15">Belongs to the purine/pyrimidine phosphoribosyltransferase family.</text>
</comment>
<dbReference type="InterPro" id="IPR050408">
    <property type="entry name" value="HGPRT"/>
</dbReference>
<dbReference type="GO" id="GO:0004422">
    <property type="term" value="F:hypoxanthine phosphoribosyltransferase activity"/>
    <property type="evidence" value="ECO:0007669"/>
    <property type="project" value="InterPro"/>
</dbReference>
<dbReference type="GO" id="GO:0006178">
    <property type="term" value="P:guanine salvage"/>
    <property type="evidence" value="ECO:0007669"/>
    <property type="project" value="TreeGrafter"/>
</dbReference>
<evidence type="ECO:0000313" key="17">
    <source>
        <dbReference type="EMBL" id="SHI74573.1"/>
    </source>
</evidence>
<keyword evidence="8 15" id="KW-0808">Transferase</keyword>
<evidence type="ECO:0000256" key="11">
    <source>
        <dbReference type="ARBA" id="ARBA00022741"/>
    </source>
</evidence>
<evidence type="ECO:0000256" key="2">
    <source>
        <dbReference type="ARBA" id="ARBA00004496"/>
    </source>
</evidence>
<dbReference type="PANTHER" id="PTHR43340">
    <property type="entry name" value="HYPOXANTHINE-GUANINE PHOSPHORIBOSYLTRANSFERASE"/>
    <property type="match status" value="1"/>
</dbReference>